<feature type="transmembrane region" description="Helical" evidence="8">
    <location>
        <begin position="172"/>
        <end position="194"/>
    </location>
</feature>
<evidence type="ECO:0000256" key="5">
    <source>
        <dbReference type="ARBA" id="ARBA00022692"/>
    </source>
</evidence>
<dbReference type="PANTHER" id="PTHR30012">
    <property type="entry name" value="GENERAL SECRETION PATHWAY PROTEIN"/>
    <property type="match status" value="1"/>
</dbReference>
<dbReference type="InterPro" id="IPR042094">
    <property type="entry name" value="T2SS_GspF_sf"/>
</dbReference>
<keyword evidence="4" id="KW-0997">Cell inner membrane</keyword>
<evidence type="ECO:0000256" key="7">
    <source>
        <dbReference type="ARBA" id="ARBA00023136"/>
    </source>
</evidence>
<keyword evidence="6 8" id="KW-1133">Transmembrane helix</keyword>
<accession>A0A1G2K981</accession>
<feature type="domain" description="Type II secretion system protein GspF" evidence="9">
    <location>
        <begin position="72"/>
        <end position="195"/>
    </location>
</feature>
<evidence type="ECO:0000256" key="3">
    <source>
        <dbReference type="ARBA" id="ARBA00022475"/>
    </source>
</evidence>
<dbReference type="PRINTS" id="PR00812">
    <property type="entry name" value="BCTERIALGSPF"/>
</dbReference>
<feature type="transmembrane region" description="Helical" evidence="8">
    <location>
        <begin position="379"/>
        <end position="400"/>
    </location>
</feature>
<evidence type="ECO:0000259" key="9">
    <source>
        <dbReference type="Pfam" id="PF00482"/>
    </source>
</evidence>
<evidence type="ECO:0000256" key="2">
    <source>
        <dbReference type="ARBA" id="ARBA00005745"/>
    </source>
</evidence>
<keyword evidence="5 8" id="KW-0812">Transmembrane</keyword>
<dbReference type="Gene3D" id="1.20.81.30">
    <property type="entry name" value="Type II secretion system (T2SS), domain F"/>
    <property type="match status" value="2"/>
</dbReference>
<evidence type="ECO:0000256" key="6">
    <source>
        <dbReference type="ARBA" id="ARBA00022989"/>
    </source>
</evidence>
<name>A0A1G2K981_9BACT</name>
<organism evidence="10 11">
    <name type="scientific">Candidatus Sungbacteria bacterium RIFCSPHIGHO2_01_FULL_47_32</name>
    <dbReference type="NCBI Taxonomy" id="1802264"/>
    <lineage>
        <taxon>Bacteria</taxon>
        <taxon>Candidatus Sungiibacteriota</taxon>
    </lineage>
</organism>
<dbReference type="Proteomes" id="UP000177152">
    <property type="component" value="Unassembled WGS sequence"/>
</dbReference>
<feature type="domain" description="Type II secretion system protein GspF" evidence="9">
    <location>
        <begin position="275"/>
        <end position="398"/>
    </location>
</feature>
<proteinExistence type="inferred from homology"/>
<comment type="similarity">
    <text evidence="2">Belongs to the GSP F family.</text>
</comment>
<feature type="transmembrane region" description="Helical" evidence="8">
    <location>
        <begin position="225"/>
        <end position="244"/>
    </location>
</feature>
<dbReference type="FunFam" id="1.20.81.30:FF:000001">
    <property type="entry name" value="Type II secretion system protein F"/>
    <property type="match status" value="1"/>
</dbReference>
<dbReference type="GO" id="GO:0005886">
    <property type="term" value="C:plasma membrane"/>
    <property type="evidence" value="ECO:0007669"/>
    <property type="project" value="UniProtKB-SubCell"/>
</dbReference>
<dbReference type="InterPro" id="IPR018076">
    <property type="entry name" value="T2SS_GspF_dom"/>
</dbReference>
<reference evidence="10 11" key="1">
    <citation type="journal article" date="2016" name="Nat. Commun.">
        <title>Thousands of microbial genomes shed light on interconnected biogeochemical processes in an aquifer system.</title>
        <authorList>
            <person name="Anantharaman K."/>
            <person name="Brown C.T."/>
            <person name="Hug L.A."/>
            <person name="Sharon I."/>
            <person name="Castelle C.J."/>
            <person name="Probst A.J."/>
            <person name="Thomas B.C."/>
            <person name="Singh A."/>
            <person name="Wilkins M.J."/>
            <person name="Karaoz U."/>
            <person name="Brodie E.L."/>
            <person name="Williams K.H."/>
            <person name="Hubbard S.S."/>
            <person name="Banfield J.F."/>
        </authorList>
    </citation>
    <scope>NUCLEOTIDE SEQUENCE [LARGE SCALE GENOMIC DNA]</scope>
</reference>
<dbReference type="Pfam" id="PF00482">
    <property type="entry name" value="T2SSF"/>
    <property type="match status" value="2"/>
</dbReference>
<comment type="subcellular location">
    <subcellularLocation>
        <location evidence="1">Cell inner membrane</location>
        <topology evidence="1">Multi-pass membrane protein</topology>
    </subcellularLocation>
</comment>
<comment type="caution">
    <text evidence="10">The sequence shown here is derived from an EMBL/GenBank/DDBJ whole genome shotgun (WGS) entry which is preliminary data.</text>
</comment>
<dbReference type="EMBL" id="MHQC01000001">
    <property type="protein sequence ID" value="OGZ95989.1"/>
    <property type="molecule type" value="Genomic_DNA"/>
</dbReference>
<evidence type="ECO:0000256" key="1">
    <source>
        <dbReference type="ARBA" id="ARBA00004429"/>
    </source>
</evidence>
<evidence type="ECO:0000313" key="11">
    <source>
        <dbReference type="Proteomes" id="UP000177152"/>
    </source>
</evidence>
<dbReference type="InterPro" id="IPR003004">
    <property type="entry name" value="GspF/PilC"/>
</dbReference>
<keyword evidence="3" id="KW-1003">Cell membrane</keyword>
<keyword evidence="7 8" id="KW-0472">Membrane</keyword>
<evidence type="ECO:0000313" key="10">
    <source>
        <dbReference type="EMBL" id="OGZ95989.1"/>
    </source>
</evidence>
<sequence>MIYEYVAVDKTGTKNQGAEEADTERELAAFLRSKNLLLIESHVKGSVKKRNVDIMEYLWRFQKVNLIEKINFAKNLSVMIGAGVSLTRALDAMGNQTTNFKFKRVIADVLENITQGKSFSESLKPHSKIFSDIFVNMIGAAEVSGKLEKTLLLLSRQMKRDYDLRSRVRGAMMYPAIILCVLVLIGVLMMVYVVPTLASTFKDLKAELPLSTKILMATSDYLMNYYYIIAPCFAAFIFLFYRVIKTKTGKAIFDRVVLKFPVFGTLIKKFNTARFARTLASLIASGVAITKALEITSGVLGNVLFKAAIAQAAQDIQKGKPFNETLKRYPELFEPMFTQTIEVGEETGTISRMLFRIAIFYEQEVNETTKNLSTIIEPLLMVFIGAVVAVFAVSIIQPIYTSLNGI</sequence>
<evidence type="ECO:0000256" key="4">
    <source>
        <dbReference type="ARBA" id="ARBA00022519"/>
    </source>
</evidence>
<protein>
    <recommendedName>
        <fullName evidence="9">Type II secretion system protein GspF domain-containing protein</fullName>
    </recommendedName>
</protein>
<dbReference type="PANTHER" id="PTHR30012:SF0">
    <property type="entry name" value="TYPE II SECRETION SYSTEM PROTEIN F-RELATED"/>
    <property type="match status" value="1"/>
</dbReference>
<gene>
    <name evidence="10" type="ORF">A2633_01535</name>
</gene>
<dbReference type="AlphaFoldDB" id="A0A1G2K981"/>
<evidence type="ECO:0000256" key="8">
    <source>
        <dbReference type="SAM" id="Phobius"/>
    </source>
</evidence>